<keyword evidence="9" id="KW-1185">Reference proteome</keyword>
<dbReference type="Pfam" id="PF00753">
    <property type="entry name" value="Lactamase_B"/>
    <property type="match status" value="1"/>
</dbReference>
<dbReference type="PANTHER" id="PTHR30619">
    <property type="entry name" value="DNA INTERNALIZATION/COMPETENCE PROTEIN COMEC/REC2"/>
    <property type="match status" value="1"/>
</dbReference>
<dbReference type="InterPro" id="IPR001279">
    <property type="entry name" value="Metallo-B-lactamas"/>
</dbReference>
<gene>
    <name evidence="8" type="ORF">ACFO6S_05715</name>
</gene>
<evidence type="ECO:0000256" key="6">
    <source>
        <dbReference type="SAM" id="Phobius"/>
    </source>
</evidence>
<accession>A0ABV9FNH1</accession>
<dbReference type="EMBL" id="JBHSFO010000002">
    <property type="protein sequence ID" value="MFC4603182.1"/>
    <property type="molecule type" value="Genomic_DNA"/>
</dbReference>
<dbReference type="InterPro" id="IPR052159">
    <property type="entry name" value="Competence_DNA_uptake"/>
</dbReference>
<proteinExistence type="predicted"/>
<feature type="transmembrane region" description="Helical" evidence="6">
    <location>
        <begin position="302"/>
        <end position="318"/>
    </location>
</feature>
<protein>
    <submittedName>
        <fullName evidence="8">ComEC/Rec2 family competence protein</fullName>
    </submittedName>
</protein>
<evidence type="ECO:0000256" key="2">
    <source>
        <dbReference type="ARBA" id="ARBA00022475"/>
    </source>
</evidence>
<feature type="transmembrane region" description="Helical" evidence="6">
    <location>
        <begin position="349"/>
        <end position="367"/>
    </location>
</feature>
<keyword evidence="5 6" id="KW-0472">Membrane</keyword>
<dbReference type="PANTHER" id="PTHR30619:SF1">
    <property type="entry name" value="RECOMBINATION PROTEIN 2"/>
    <property type="match status" value="1"/>
</dbReference>
<dbReference type="RefSeq" id="WP_378414928.1">
    <property type="nucleotide sequence ID" value="NZ_JBHSFO010000002.1"/>
</dbReference>
<dbReference type="InterPro" id="IPR004477">
    <property type="entry name" value="ComEC_N"/>
</dbReference>
<feature type="transmembrane region" description="Helical" evidence="6">
    <location>
        <begin position="64"/>
        <end position="84"/>
    </location>
</feature>
<dbReference type="InterPro" id="IPR036866">
    <property type="entry name" value="RibonucZ/Hydroxyglut_hydro"/>
</dbReference>
<feature type="transmembrane region" description="Helical" evidence="6">
    <location>
        <begin position="379"/>
        <end position="401"/>
    </location>
</feature>
<name>A0ABV9FNH1_9NOCA</name>
<feature type="transmembrane region" description="Helical" evidence="6">
    <location>
        <begin position="499"/>
        <end position="519"/>
    </location>
</feature>
<feature type="transmembrane region" description="Helical" evidence="6">
    <location>
        <begin position="407"/>
        <end position="435"/>
    </location>
</feature>
<reference evidence="9" key="1">
    <citation type="journal article" date="2019" name="Int. J. Syst. Evol. Microbiol.">
        <title>The Global Catalogue of Microorganisms (GCM) 10K type strain sequencing project: providing services to taxonomists for standard genome sequencing and annotation.</title>
        <authorList>
            <consortium name="The Broad Institute Genomics Platform"/>
            <consortium name="The Broad Institute Genome Sequencing Center for Infectious Disease"/>
            <person name="Wu L."/>
            <person name="Ma J."/>
        </authorList>
    </citation>
    <scope>NUCLEOTIDE SEQUENCE [LARGE SCALE GENOMIC DNA]</scope>
    <source>
        <strain evidence="9">CCUG 54520</strain>
    </source>
</reference>
<feature type="domain" description="Metallo-beta-lactamase" evidence="7">
    <location>
        <begin position="536"/>
        <end position="735"/>
    </location>
</feature>
<keyword evidence="4 6" id="KW-1133">Transmembrane helix</keyword>
<keyword evidence="2" id="KW-1003">Cell membrane</keyword>
<evidence type="ECO:0000256" key="1">
    <source>
        <dbReference type="ARBA" id="ARBA00004651"/>
    </source>
</evidence>
<evidence type="ECO:0000256" key="5">
    <source>
        <dbReference type="ARBA" id="ARBA00023136"/>
    </source>
</evidence>
<comment type="caution">
    <text evidence="8">The sequence shown here is derived from an EMBL/GenBank/DDBJ whole genome shotgun (WGS) entry which is preliminary data.</text>
</comment>
<sequence length="787" mass="80022">MTSAEVRVLDLRLLPSALTCWAVTLFGIECGWRAALWLAAAAGVAAAVVAGFGRRAGAGARGTVSAGLLAVLLIGAGFAAAVAAREHAVAVHPLAAAAARGDHASVTLTPVDDPRPVRSPTGDTVLIRAALDSMEIGGAEVAAGGAVLLFAPADGWGELLPGQRVRLRAEVGVPLRRDLTVAVLRADAPPRAVARPPWPQRAAGQIRHRFAAASAAALPPEPAGLLPGLVVGDVSALPAGVRDDFTTAGLTHLTAVSGANVSILIGAVLLVLRAATLGPRTCVLVAALALAAFVIVARPSPSVLRAAVMGVVGLLAMVTGRRKQAMPALGAAVIVLLAWQPALAVNFGFALSVAATAALVLVAPSWALRLRARGWPRYLAEAVAVAAAAHVVTVPIVAAMSGTVSTVAIAANLAAAPVVAVVTVVGALAAVGAAVWPPLGELLAHAAAPPLWWLLWVARHAASVPGASVTVPAGLAGSVLTAAALLMLGVAVRVRRVRHLAAAVVLGLAAVWVPVRVVWPGWPVQGWVLVACDVGQGDALVLAAGDGAAVVVDAGPDPQLVDGCLDRLGVRRVTAVVLTHLHADHVVGLPGVLRGRWVGEVVIGPMREPAYRFRQVRDQAAAAGVPLRSTAAGSELRTGRLTMRVLGPTLPVPRDPAEGADRANDQSLVLAVDTAAGRILLTGDVEADGQRDLLRDRVPVVADILKLPHHGSRTTTPEFLRAVGARLVVVSVGAGNTFGHPNPGVLAEIERIGARVARTDRGGDIAVSRAGGGATAVSHRRRGTIVR</sequence>
<dbReference type="CDD" id="cd07731">
    <property type="entry name" value="ComA-like_MBL-fold"/>
    <property type="match status" value="1"/>
</dbReference>
<dbReference type="Pfam" id="PF03772">
    <property type="entry name" value="Competence"/>
    <property type="match status" value="1"/>
</dbReference>
<organism evidence="8 9">
    <name type="scientific">Rhodococcus kronopolitis</name>
    <dbReference type="NCBI Taxonomy" id="1460226"/>
    <lineage>
        <taxon>Bacteria</taxon>
        <taxon>Bacillati</taxon>
        <taxon>Actinomycetota</taxon>
        <taxon>Actinomycetes</taxon>
        <taxon>Mycobacteriales</taxon>
        <taxon>Nocardiaceae</taxon>
        <taxon>Rhodococcus</taxon>
    </lineage>
</organism>
<feature type="transmembrane region" description="Helical" evidence="6">
    <location>
        <begin position="277"/>
        <end position="296"/>
    </location>
</feature>
<feature type="transmembrane region" description="Helical" evidence="6">
    <location>
        <begin position="250"/>
        <end position="272"/>
    </location>
</feature>
<evidence type="ECO:0000256" key="3">
    <source>
        <dbReference type="ARBA" id="ARBA00022692"/>
    </source>
</evidence>
<comment type="subcellular location">
    <subcellularLocation>
        <location evidence="1">Cell membrane</location>
        <topology evidence="1">Multi-pass membrane protein</topology>
    </subcellularLocation>
</comment>
<evidence type="ECO:0000259" key="7">
    <source>
        <dbReference type="SMART" id="SM00849"/>
    </source>
</evidence>
<feature type="transmembrane region" description="Helical" evidence="6">
    <location>
        <begin position="471"/>
        <end position="492"/>
    </location>
</feature>
<dbReference type="Proteomes" id="UP001595914">
    <property type="component" value="Unassembled WGS sequence"/>
</dbReference>
<evidence type="ECO:0000256" key="4">
    <source>
        <dbReference type="ARBA" id="ARBA00022989"/>
    </source>
</evidence>
<dbReference type="InterPro" id="IPR035681">
    <property type="entry name" value="ComA-like_MBL"/>
</dbReference>
<dbReference type="SMART" id="SM00849">
    <property type="entry name" value="Lactamase_B"/>
    <property type="match status" value="1"/>
</dbReference>
<feature type="transmembrane region" description="Helical" evidence="6">
    <location>
        <begin position="34"/>
        <end position="52"/>
    </location>
</feature>
<keyword evidence="3 6" id="KW-0812">Transmembrane</keyword>
<dbReference type="SUPFAM" id="SSF56281">
    <property type="entry name" value="Metallo-hydrolase/oxidoreductase"/>
    <property type="match status" value="1"/>
</dbReference>
<dbReference type="NCBIfam" id="TIGR00360">
    <property type="entry name" value="ComEC_N-term"/>
    <property type="match status" value="1"/>
</dbReference>
<evidence type="ECO:0000313" key="9">
    <source>
        <dbReference type="Proteomes" id="UP001595914"/>
    </source>
</evidence>
<dbReference type="Gene3D" id="3.60.15.10">
    <property type="entry name" value="Ribonuclease Z/Hydroxyacylglutathione hydrolase-like"/>
    <property type="match status" value="1"/>
</dbReference>
<evidence type="ECO:0000313" key="8">
    <source>
        <dbReference type="EMBL" id="MFC4603182.1"/>
    </source>
</evidence>